<dbReference type="InterPro" id="IPR011009">
    <property type="entry name" value="Kinase-like_dom_sf"/>
</dbReference>
<gene>
    <name evidence="1" type="ORF">MELIAE_LOCUS1093</name>
</gene>
<dbReference type="Proteomes" id="UP001154078">
    <property type="component" value="Chromosome 1"/>
</dbReference>
<reference evidence="1" key="1">
    <citation type="submission" date="2021-12" db="EMBL/GenBank/DDBJ databases">
        <authorList>
            <person name="King R."/>
        </authorList>
    </citation>
    <scope>NUCLEOTIDE SEQUENCE</scope>
</reference>
<dbReference type="Gene3D" id="3.30.200.20">
    <property type="entry name" value="Phosphorylase Kinase, domain 1"/>
    <property type="match status" value="1"/>
</dbReference>
<accession>A0A9P0AS56</accession>
<dbReference type="OrthoDB" id="7700504at2759"/>
<proteinExistence type="predicted"/>
<evidence type="ECO:0000313" key="1">
    <source>
        <dbReference type="EMBL" id="CAH0547041.1"/>
    </source>
</evidence>
<keyword evidence="2" id="KW-1185">Reference proteome</keyword>
<name>A0A9P0AS56_BRAAE</name>
<protein>
    <recommendedName>
        <fullName evidence="3">Protein kinase domain-containing protein</fullName>
    </recommendedName>
</protein>
<dbReference type="EMBL" id="OV121132">
    <property type="protein sequence ID" value="CAH0547041.1"/>
    <property type="molecule type" value="Genomic_DNA"/>
</dbReference>
<evidence type="ECO:0008006" key="3">
    <source>
        <dbReference type="Google" id="ProtNLM"/>
    </source>
</evidence>
<organism evidence="1 2">
    <name type="scientific">Brassicogethes aeneus</name>
    <name type="common">Rape pollen beetle</name>
    <name type="synonym">Meligethes aeneus</name>
    <dbReference type="NCBI Taxonomy" id="1431903"/>
    <lineage>
        <taxon>Eukaryota</taxon>
        <taxon>Metazoa</taxon>
        <taxon>Ecdysozoa</taxon>
        <taxon>Arthropoda</taxon>
        <taxon>Hexapoda</taxon>
        <taxon>Insecta</taxon>
        <taxon>Pterygota</taxon>
        <taxon>Neoptera</taxon>
        <taxon>Endopterygota</taxon>
        <taxon>Coleoptera</taxon>
        <taxon>Polyphaga</taxon>
        <taxon>Cucujiformia</taxon>
        <taxon>Nitidulidae</taxon>
        <taxon>Meligethinae</taxon>
        <taxon>Brassicogethes</taxon>
    </lineage>
</organism>
<sequence length="252" mass="28320">MPFQSEESKKRSSSDYIFGKLIGEGSFSCVYLARDIHTSREYASNIHDESWAMNEPNAATIFSEDEQMEDDLKKDSNCIPIVSAIKIEQSADSEILKQLKQKFNDPSTPGPIKTMILTIAPKSWSENRLAKEFGTSRRQAKNAKELVKKYGIMSTQNPREGRKMELKTETLVKDFYLREDNSRVMPGTSHNRSKSMFQIPVILIPSIFGSDATSGCYSVSVKTDPITFRPGLSAADNLPLLAVTDYNGSYRH</sequence>
<dbReference type="SUPFAM" id="SSF56112">
    <property type="entry name" value="Protein kinase-like (PK-like)"/>
    <property type="match status" value="1"/>
</dbReference>
<evidence type="ECO:0000313" key="2">
    <source>
        <dbReference type="Proteomes" id="UP001154078"/>
    </source>
</evidence>
<dbReference type="AlphaFoldDB" id="A0A9P0AS56"/>